<dbReference type="PRINTS" id="PR00702">
    <property type="entry name" value="ACRIFLAVINRP"/>
</dbReference>
<sequence>MLWVFIPKGFFPVQDNGIIQGTLQAPQSSSFASMAQRQRQVSDVILKDPAVESLTAFVGVDGTNPALNSARLQINLKPLNERDDRVQKVIARLQHAVAKVPGVDLYLQPTQDLTIDTQVSRTQYQFTLQATSLDALSTWVPQLMEKLQQLPQLSDVSSDWQDKGLVAYVNVDRDSASRLGISMADVDNALYNAFGPAPDFDHLHPGESISRRAGT</sequence>
<evidence type="ECO:0000313" key="3">
    <source>
        <dbReference type="EMBL" id="SQB29112.1"/>
    </source>
</evidence>
<dbReference type="PANTHER" id="PTHR32063">
    <property type="match status" value="1"/>
</dbReference>
<organism evidence="3 4">
    <name type="scientific">Citrobacter koseri</name>
    <name type="common">Citrobacter diversus</name>
    <dbReference type="NCBI Taxonomy" id="545"/>
    <lineage>
        <taxon>Bacteria</taxon>
        <taxon>Pseudomonadati</taxon>
        <taxon>Pseudomonadota</taxon>
        <taxon>Gammaproteobacteria</taxon>
        <taxon>Enterobacterales</taxon>
        <taxon>Enterobacteriaceae</taxon>
        <taxon>Citrobacter</taxon>
    </lineage>
</organism>
<dbReference type="Gene3D" id="3.30.2090.10">
    <property type="entry name" value="Multidrug efflux transporter AcrB TolC docking domain, DN and DC subdomains"/>
    <property type="match status" value="1"/>
</dbReference>
<name>A0A2X2VE06_CITKO</name>
<dbReference type="InterPro" id="IPR001036">
    <property type="entry name" value="Acrflvin-R"/>
</dbReference>
<keyword evidence="1" id="KW-0812">Transmembrane</keyword>
<reference evidence="3 4" key="1">
    <citation type="submission" date="2018-06" db="EMBL/GenBank/DDBJ databases">
        <authorList>
            <consortium name="Pathogen Informatics"/>
            <person name="Doyle S."/>
        </authorList>
    </citation>
    <scope>NUCLEOTIDE SEQUENCE [LARGE SCALE GENOMIC DNA]</scope>
    <source>
        <strain evidence="3 4">NCTC10786</strain>
    </source>
</reference>
<protein>
    <submittedName>
        <fullName evidence="3">Multidrug efflux system subunit MdtB</fullName>
    </submittedName>
</protein>
<dbReference type="GO" id="GO:0042910">
    <property type="term" value="F:xenobiotic transmembrane transporter activity"/>
    <property type="evidence" value="ECO:0007669"/>
    <property type="project" value="TreeGrafter"/>
</dbReference>
<dbReference type="Gene3D" id="3.30.70.1430">
    <property type="entry name" value="Multidrug efflux transporter AcrB pore domain"/>
    <property type="match status" value="1"/>
</dbReference>
<dbReference type="EMBL" id="UAVY01000004">
    <property type="protein sequence ID" value="SQB29112.1"/>
    <property type="molecule type" value="Genomic_DNA"/>
</dbReference>
<dbReference type="Pfam" id="PF00873">
    <property type="entry name" value="ACR_tran"/>
    <property type="match status" value="1"/>
</dbReference>
<gene>
    <name evidence="3" type="primary">mdtC_3</name>
    <name evidence="3" type="ORF">NCTC10786_02887</name>
</gene>
<dbReference type="AlphaFoldDB" id="A0A2X2VE06"/>
<evidence type="ECO:0000256" key="1">
    <source>
        <dbReference type="ARBA" id="ARBA00022692"/>
    </source>
</evidence>
<keyword evidence="2" id="KW-1133">Transmembrane helix</keyword>
<dbReference type="InterPro" id="IPR027463">
    <property type="entry name" value="AcrB_DN_DC_subdom"/>
</dbReference>
<accession>A0A2X2VE06</accession>
<evidence type="ECO:0000313" key="4">
    <source>
        <dbReference type="Proteomes" id="UP000251584"/>
    </source>
</evidence>
<dbReference type="Proteomes" id="UP000251584">
    <property type="component" value="Unassembled WGS sequence"/>
</dbReference>
<keyword evidence="2" id="KW-0472">Membrane</keyword>
<proteinExistence type="predicted"/>
<dbReference type="GO" id="GO:0005886">
    <property type="term" value="C:plasma membrane"/>
    <property type="evidence" value="ECO:0007669"/>
    <property type="project" value="TreeGrafter"/>
</dbReference>
<evidence type="ECO:0000256" key="2">
    <source>
        <dbReference type="ARBA" id="ARBA00022989"/>
    </source>
</evidence>
<dbReference type="Gene3D" id="3.30.70.1440">
    <property type="entry name" value="Multidrug efflux transporter AcrB pore domain"/>
    <property type="match status" value="1"/>
</dbReference>
<dbReference type="SUPFAM" id="SSF82693">
    <property type="entry name" value="Multidrug efflux transporter AcrB pore domain, PN1, PN2, PC1 and PC2 subdomains"/>
    <property type="match status" value="1"/>
</dbReference>
<dbReference type="Gene3D" id="1.20.1640.10">
    <property type="entry name" value="Multidrug efflux transporter AcrB transmembrane domain"/>
    <property type="match status" value="1"/>
</dbReference>
<dbReference type="PANTHER" id="PTHR32063:SF21">
    <property type="entry name" value="MULTIDRUG RESISTANCE PROTEIN MDTB"/>
    <property type="match status" value="1"/>
</dbReference>